<proteinExistence type="predicted"/>
<organism evidence="1 2">
    <name type="scientific">Trichinella murrelli</name>
    <dbReference type="NCBI Taxonomy" id="144512"/>
    <lineage>
        <taxon>Eukaryota</taxon>
        <taxon>Metazoa</taxon>
        <taxon>Ecdysozoa</taxon>
        <taxon>Nematoda</taxon>
        <taxon>Enoplea</taxon>
        <taxon>Dorylaimia</taxon>
        <taxon>Trichinellida</taxon>
        <taxon>Trichinellidae</taxon>
        <taxon>Trichinella</taxon>
    </lineage>
</organism>
<comment type="caution">
    <text evidence="1">The sequence shown here is derived from an EMBL/GenBank/DDBJ whole genome shotgun (WGS) entry which is preliminary data.</text>
</comment>
<dbReference type="AlphaFoldDB" id="A0A0V0SUU4"/>
<gene>
    <name evidence="1" type="ORF">T05_11464</name>
</gene>
<protein>
    <submittedName>
        <fullName evidence="1">Uncharacterized protein</fullName>
    </submittedName>
</protein>
<reference evidence="1 2" key="1">
    <citation type="submission" date="2015-01" db="EMBL/GenBank/DDBJ databases">
        <title>Evolution of Trichinella species and genotypes.</title>
        <authorList>
            <person name="Korhonen P.K."/>
            <person name="Edoardo P."/>
            <person name="Giuseppe L.R."/>
            <person name="Gasser R.B."/>
        </authorList>
    </citation>
    <scope>NUCLEOTIDE SEQUENCE [LARGE SCALE GENOMIC DNA]</scope>
    <source>
        <strain evidence="1">ISS417</strain>
    </source>
</reference>
<accession>A0A0V0SUU4</accession>
<name>A0A0V0SUU4_9BILA</name>
<sequence length="38" mass="4369">MRCPLQNEFEAPLSAFLLRWSCSSLSFCFRNIALMKAS</sequence>
<evidence type="ECO:0000313" key="2">
    <source>
        <dbReference type="Proteomes" id="UP000055048"/>
    </source>
</evidence>
<evidence type="ECO:0000313" key="1">
    <source>
        <dbReference type="EMBL" id="KRX30342.1"/>
    </source>
</evidence>
<dbReference type="Proteomes" id="UP000055048">
    <property type="component" value="Unassembled WGS sequence"/>
</dbReference>
<keyword evidence="2" id="KW-1185">Reference proteome</keyword>
<dbReference type="EMBL" id="JYDJ01002543">
    <property type="protein sequence ID" value="KRX30342.1"/>
    <property type="molecule type" value="Genomic_DNA"/>
</dbReference>